<comment type="caution">
    <text evidence="2">The sequence shown here is derived from an EMBL/GenBank/DDBJ whole genome shotgun (WGS) entry which is preliminary data.</text>
</comment>
<proteinExistence type="predicted"/>
<evidence type="ECO:0008006" key="4">
    <source>
        <dbReference type="Google" id="ProtNLM"/>
    </source>
</evidence>
<protein>
    <recommendedName>
        <fullName evidence="4">Lipoprotein</fullName>
    </recommendedName>
</protein>
<accession>A0ABW3GLC4</accession>
<organism evidence="2 3">
    <name type="scientific">Psychroflexus salinarum</name>
    <dbReference type="NCBI Taxonomy" id="546024"/>
    <lineage>
        <taxon>Bacteria</taxon>
        <taxon>Pseudomonadati</taxon>
        <taxon>Bacteroidota</taxon>
        <taxon>Flavobacteriia</taxon>
        <taxon>Flavobacteriales</taxon>
        <taxon>Flavobacteriaceae</taxon>
        <taxon>Psychroflexus</taxon>
    </lineage>
</organism>
<reference evidence="3" key="1">
    <citation type="journal article" date="2019" name="Int. J. Syst. Evol. Microbiol.">
        <title>The Global Catalogue of Microorganisms (GCM) 10K type strain sequencing project: providing services to taxonomists for standard genome sequencing and annotation.</title>
        <authorList>
            <consortium name="The Broad Institute Genomics Platform"/>
            <consortium name="The Broad Institute Genome Sequencing Center for Infectious Disease"/>
            <person name="Wu L."/>
            <person name="Ma J."/>
        </authorList>
    </citation>
    <scope>NUCLEOTIDE SEQUENCE [LARGE SCALE GENOMIC DNA]</scope>
    <source>
        <strain evidence="3">CCUG 56752</strain>
    </source>
</reference>
<evidence type="ECO:0000313" key="3">
    <source>
        <dbReference type="Proteomes" id="UP001597049"/>
    </source>
</evidence>
<feature type="signal peptide" evidence="1">
    <location>
        <begin position="1"/>
        <end position="23"/>
    </location>
</feature>
<evidence type="ECO:0000313" key="2">
    <source>
        <dbReference type="EMBL" id="MFD0931416.1"/>
    </source>
</evidence>
<feature type="chain" id="PRO_5046322161" description="Lipoprotein" evidence="1">
    <location>
        <begin position="24"/>
        <end position="189"/>
    </location>
</feature>
<dbReference type="Proteomes" id="UP001597049">
    <property type="component" value="Unassembled WGS sequence"/>
</dbReference>
<evidence type="ECO:0000256" key="1">
    <source>
        <dbReference type="SAM" id="SignalP"/>
    </source>
</evidence>
<keyword evidence="1" id="KW-0732">Signal</keyword>
<dbReference type="RefSeq" id="WP_379656752.1">
    <property type="nucleotide sequence ID" value="NZ_JBHTIV010000005.1"/>
</dbReference>
<gene>
    <name evidence="2" type="ORF">ACFQ0R_02275</name>
</gene>
<dbReference type="EMBL" id="JBHTIV010000005">
    <property type="protein sequence ID" value="MFD0931416.1"/>
    <property type="molecule type" value="Genomic_DNA"/>
</dbReference>
<name>A0ABW3GLC4_9FLAO</name>
<keyword evidence="3" id="KW-1185">Reference proteome</keyword>
<sequence length="189" mass="21150">MKNLKIKLTIISSLILCSLFLNSCETESSEEFNQSFKKEFLSFKSSFPELANKIDYKSIQETSAENNGKSMTKTSGVSFPIINNNKIIGRYIATIDERSAVYIDFSDYQNKIIIYDVNNPSKFESFEMVLNEKSNTYSPVYNSSLEKGFWCDAQCTLAAIAIAASDGPAPLMDILAISFQITCLASCRE</sequence>